<feature type="region of interest" description="Disordered" evidence="1">
    <location>
        <begin position="1"/>
        <end position="40"/>
    </location>
</feature>
<comment type="caution">
    <text evidence="2">The sequence shown here is derived from an EMBL/GenBank/DDBJ whole genome shotgun (WGS) entry which is preliminary data.</text>
</comment>
<evidence type="ECO:0000256" key="1">
    <source>
        <dbReference type="SAM" id="MobiDB-lite"/>
    </source>
</evidence>
<proteinExistence type="predicted"/>
<accession>A0A9J5XGV5</accession>
<feature type="compositionally biased region" description="Polar residues" evidence="1">
    <location>
        <begin position="25"/>
        <end position="40"/>
    </location>
</feature>
<evidence type="ECO:0000313" key="2">
    <source>
        <dbReference type="EMBL" id="KAG5586492.1"/>
    </source>
</evidence>
<sequence>MAPLPPPSSYDTHFIRDNDDDKGVHTNQQLPPPSSYSASSIRVRENDATIGVQANQFQHTLQPTKKTCDED</sequence>
<reference evidence="2 3" key="1">
    <citation type="submission" date="2020-09" db="EMBL/GenBank/DDBJ databases">
        <title>De no assembly of potato wild relative species, Solanum commersonii.</title>
        <authorList>
            <person name="Cho K."/>
        </authorList>
    </citation>
    <scope>NUCLEOTIDE SEQUENCE [LARGE SCALE GENOMIC DNA]</scope>
    <source>
        <strain evidence="2">LZ3.2</strain>
        <tissue evidence="2">Leaf</tissue>
    </source>
</reference>
<protein>
    <submittedName>
        <fullName evidence="2">Uncharacterized protein</fullName>
    </submittedName>
</protein>
<name>A0A9J5XGV5_SOLCO</name>
<keyword evidence="3" id="KW-1185">Reference proteome</keyword>
<dbReference type="Proteomes" id="UP000824120">
    <property type="component" value="Chromosome 9"/>
</dbReference>
<dbReference type="AlphaFoldDB" id="A0A9J5XGV5"/>
<dbReference type="EMBL" id="JACXVP010000009">
    <property type="protein sequence ID" value="KAG5586492.1"/>
    <property type="molecule type" value="Genomic_DNA"/>
</dbReference>
<evidence type="ECO:0000313" key="3">
    <source>
        <dbReference type="Proteomes" id="UP000824120"/>
    </source>
</evidence>
<organism evidence="2 3">
    <name type="scientific">Solanum commersonii</name>
    <name type="common">Commerson's wild potato</name>
    <name type="synonym">Commerson's nightshade</name>
    <dbReference type="NCBI Taxonomy" id="4109"/>
    <lineage>
        <taxon>Eukaryota</taxon>
        <taxon>Viridiplantae</taxon>
        <taxon>Streptophyta</taxon>
        <taxon>Embryophyta</taxon>
        <taxon>Tracheophyta</taxon>
        <taxon>Spermatophyta</taxon>
        <taxon>Magnoliopsida</taxon>
        <taxon>eudicotyledons</taxon>
        <taxon>Gunneridae</taxon>
        <taxon>Pentapetalae</taxon>
        <taxon>asterids</taxon>
        <taxon>lamiids</taxon>
        <taxon>Solanales</taxon>
        <taxon>Solanaceae</taxon>
        <taxon>Solanoideae</taxon>
        <taxon>Solaneae</taxon>
        <taxon>Solanum</taxon>
    </lineage>
</organism>
<feature type="compositionally biased region" description="Basic and acidic residues" evidence="1">
    <location>
        <begin position="13"/>
        <end position="24"/>
    </location>
</feature>
<gene>
    <name evidence="2" type="ORF">H5410_046926</name>
</gene>